<evidence type="ECO:0000256" key="1">
    <source>
        <dbReference type="SAM" id="MobiDB-lite"/>
    </source>
</evidence>
<proteinExistence type="predicted"/>
<reference evidence="2" key="1">
    <citation type="journal article" date="2020" name="Stud. Mycol.">
        <title>101 Dothideomycetes genomes: a test case for predicting lifestyles and emergence of pathogens.</title>
        <authorList>
            <person name="Haridas S."/>
            <person name="Albert R."/>
            <person name="Binder M."/>
            <person name="Bloem J."/>
            <person name="Labutti K."/>
            <person name="Salamov A."/>
            <person name="Andreopoulos B."/>
            <person name="Baker S."/>
            <person name="Barry K."/>
            <person name="Bills G."/>
            <person name="Bluhm B."/>
            <person name="Cannon C."/>
            <person name="Castanera R."/>
            <person name="Culley D."/>
            <person name="Daum C."/>
            <person name="Ezra D."/>
            <person name="Gonzalez J."/>
            <person name="Henrissat B."/>
            <person name="Kuo A."/>
            <person name="Liang C."/>
            <person name="Lipzen A."/>
            <person name="Lutzoni F."/>
            <person name="Magnuson J."/>
            <person name="Mondo S."/>
            <person name="Nolan M."/>
            <person name="Ohm R."/>
            <person name="Pangilinan J."/>
            <person name="Park H.-J."/>
            <person name="Ramirez L."/>
            <person name="Alfaro M."/>
            <person name="Sun H."/>
            <person name="Tritt A."/>
            <person name="Yoshinaga Y."/>
            <person name="Zwiers L.-H."/>
            <person name="Turgeon B."/>
            <person name="Goodwin S."/>
            <person name="Spatafora J."/>
            <person name="Crous P."/>
            <person name="Grigoriev I."/>
        </authorList>
    </citation>
    <scope>NUCLEOTIDE SEQUENCE</scope>
    <source>
        <strain evidence="2">CBS 113979</strain>
    </source>
</reference>
<dbReference type="Proteomes" id="UP000800041">
    <property type="component" value="Unassembled WGS sequence"/>
</dbReference>
<gene>
    <name evidence="2" type="ORF">K402DRAFT_399005</name>
</gene>
<evidence type="ECO:0000313" key="3">
    <source>
        <dbReference type="Proteomes" id="UP000800041"/>
    </source>
</evidence>
<name>A0A6G1GIY9_9PEZI</name>
<feature type="region of interest" description="Disordered" evidence="1">
    <location>
        <begin position="1"/>
        <end position="34"/>
    </location>
</feature>
<evidence type="ECO:0000313" key="2">
    <source>
        <dbReference type="EMBL" id="KAF1980906.1"/>
    </source>
</evidence>
<accession>A0A6G1GIY9</accession>
<protein>
    <submittedName>
        <fullName evidence="2">Uncharacterized protein</fullName>
    </submittedName>
</protein>
<dbReference type="AlphaFoldDB" id="A0A6G1GIY9"/>
<keyword evidence="3" id="KW-1185">Reference proteome</keyword>
<feature type="region of interest" description="Disordered" evidence="1">
    <location>
        <begin position="161"/>
        <end position="233"/>
    </location>
</feature>
<feature type="compositionally biased region" description="Acidic residues" evidence="1">
    <location>
        <begin position="9"/>
        <end position="25"/>
    </location>
</feature>
<organism evidence="2 3">
    <name type="scientific">Aulographum hederae CBS 113979</name>
    <dbReference type="NCBI Taxonomy" id="1176131"/>
    <lineage>
        <taxon>Eukaryota</taxon>
        <taxon>Fungi</taxon>
        <taxon>Dikarya</taxon>
        <taxon>Ascomycota</taxon>
        <taxon>Pezizomycotina</taxon>
        <taxon>Dothideomycetes</taxon>
        <taxon>Pleosporomycetidae</taxon>
        <taxon>Aulographales</taxon>
        <taxon>Aulographaceae</taxon>
    </lineage>
</organism>
<sequence length="233" mass="26237">MANLGPIPSDDEDEENDQFGLEQDDVFGPRKQKSTAALRLIGEENKPNEHRIFNRLRGSRIFGHRTEQPLVPGRHRLFHSSRLSVPGPSTVPALTPDEIRAAMGIPQSPDGRRSSGGPLELPHQWAGRTIESLQEPYPPTTDGNPFTNRLHALVQHPNVMEFASAPPPADNDDDENDDDWEEDWVDEDEVRGRDIKGYDNDEQSKNEPDNFSWKSGDSNDGDNDANYVRNHKK</sequence>
<dbReference type="EMBL" id="ML977214">
    <property type="protein sequence ID" value="KAF1980906.1"/>
    <property type="molecule type" value="Genomic_DNA"/>
</dbReference>
<feature type="compositionally biased region" description="Acidic residues" evidence="1">
    <location>
        <begin position="170"/>
        <end position="189"/>
    </location>
</feature>
<feature type="compositionally biased region" description="Basic and acidic residues" evidence="1">
    <location>
        <begin position="190"/>
        <end position="208"/>
    </location>
</feature>